<evidence type="ECO:0000313" key="2">
    <source>
        <dbReference type="EMBL" id="MFC4108149.1"/>
    </source>
</evidence>
<dbReference type="Proteomes" id="UP001595868">
    <property type="component" value="Unassembled WGS sequence"/>
</dbReference>
<protein>
    <submittedName>
        <fullName evidence="2">Low temperature requirement protein A</fullName>
    </submittedName>
</protein>
<dbReference type="Pfam" id="PF06772">
    <property type="entry name" value="LtrA"/>
    <property type="match status" value="1"/>
</dbReference>
<feature type="transmembrane region" description="Helical" evidence="1">
    <location>
        <begin position="351"/>
        <end position="368"/>
    </location>
</feature>
<evidence type="ECO:0000256" key="1">
    <source>
        <dbReference type="SAM" id="Phobius"/>
    </source>
</evidence>
<feature type="transmembrane region" description="Helical" evidence="1">
    <location>
        <begin position="93"/>
        <end position="113"/>
    </location>
</feature>
<reference evidence="3" key="1">
    <citation type="journal article" date="2019" name="Int. J. Syst. Evol. Microbiol.">
        <title>The Global Catalogue of Microorganisms (GCM) 10K type strain sequencing project: providing services to taxonomists for standard genome sequencing and annotation.</title>
        <authorList>
            <consortium name="The Broad Institute Genomics Platform"/>
            <consortium name="The Broad Institute Genome Sequencing Center for Infectious Disease"/>
            <person name="Wu L."/>
            <person name="Ma J."/>
        </authorList>
    </citation>
    <scope>NUCLEOTIDE SEQUENCE [LARGE SCALE GENOMIC DNA]</scope>
    <source>
        <strain evidence="3">2902at01</strain>
    </source>
</reference>
<feature type="transmembrane region" description="Helical" evidence="1">
    <location>
        <begin position="219"/>
        <end position="236"/>
    </location>
</feature>
<gene>
    <name evidence="2" type="ORF">ACFOX0_19730</name>
</gene>
<keyword evidence="1" id="KW-0472">Membrane</keyword>
<dbReference type="InterPro" id="IPR010640">
    <property type="entry name" value="Low_temperature_requirement_A"/>
</dbReference>
<dbReference type="EMBL" id="JBHSBN010000013">
    <property type="protein sequence ID" value="MFC4108149.1"/>
    <property type="molecule type" value="Genomic_DNA"/>
</dbReference>
<feature type="transmembrane region" description="Helical" evidence="1">
    <location>
        <begin position="21"/>
        <end position="43"/>
    </location>
</feature>
<feature type="transmembrane region" description="Helical" evidence="1">
    <location>
        <begin position="321"/>
        <end position="339"/>
    </location>
</feature>
<keyword evidence="1" id="KW-0812">Transmembrane</keyword>
<feature type="transmembrane region" description="Helical" evidence="1">
    <location>
        <begin position="248"/>
        <end position="266"/>
    </location>
</feature>
<feature type="transmembrane region" description="Helical" evidence="1">
    <location>
        <begin position="176"/>
        <end position="198"/>
    </location>
</feature>
<comment type="caution">
    <text evidence="2">The sequence shown here is derived from an EMBL/GenBank/DDBJ whole genome shotgun (WGS) entry which is preliminary data.</text>
</comment>
<dbReference type="PANTHER" id="PTHR36840">
    <property type="entry name" value="BLL5714 PROTEIN"/>
    <property type="match status" value="1"/>
</dbReference>
<keyword evidence="1" id="KW-1133">Transmembrane helix</keyword>
<dbReference type="PANTHER" id="PTHR36840:SF1">
    <property type="entry name" value="BLL5714 PROTEIN"/>
    <property type="match status" value="1"/>
</dbReference>
<sequence>MPVDKSVGMLRRPEHPQQATFLELFFDLVFIFTLNTVVTLLVQDLHRPEIADRRVVLNNIGETLLSFLPLVWIWVMTAWTTSRFNPLCPPVQAVVVFTMVGALIMSATMPSAFGQDSLIFASVYVLIQWGRSAFFTVVMRGHVLGQVHLRELIWFSVSAVPWIAGGLINGPPRDMLWLSAIAIDYAVSLLGWPVPGVGRSRTTAWATATEHLAERYRQFLIITLGESILVIGRAYARPALFNPSRTAAVGISFAITVLLWRIYFYRAGQILAQAITWSADRVRLGRVAGWANLAMVFGVLLTSTGYELVIKDPLGEVRPGWLLVVFGGPALYLAGRAAFEHIVFGRISPPRLIGIAVLGVVGAFMIGLPPVVVLLASALVLCGIAVADAVRAHGKPLEEPSPPH</sequence>
<keyword evidence="3" id="KW-1185">Reference proteome</keyword>
<feature type="transmembrane region" description="Helical" evidence="1">
    <location>
        <begin position="287"/>
        <end position="309"/>
    </location>
</feature>
<feature type="transmembrane region" description="Helical" evidence="1">
    <location>
        <begin position="119"/>
        <end position="140"/>
    </location>
</feature>
<accession>A0ABV8KQ93</accession>
<proteinExistence type="predicted"/>
<feature type="transmembrane region" description="Helical" evidence="1">
    <location>
        <begin position="63"/>
        <end position="81"/>
    </location>
</feature>
<name>A0ABV8KQ93_9ACTN</name>
<dbReference type="RefSeq" id="WP_377547978.1">
    <property type="nucleotide sequence ID" value="NZ_JBHSBN010000013.1"/>
</dbReference>
<evidence type="ECO:0000313" key="3">
    <source>
        <dbReference type="Proteomes" id="UP001595868"/>
    </source>
</evidence>
<organism evidence="2 3">
    <name type="scientific">Micromonospora zhanjiangensis</name>
    <dbReference type="NCBI Taxonomy" id="1522057"/>
    <lineage>
        <taxon>Bacteria</taxon>
        <taxon>Bacillati</taxon>
        <taxon>Actinomycetota</taxon>
        <taxon>Actinomycetes</taxon>
        <taxon>Micromonosporales</taxon>
        <taxon>Micromonosporaceae</taxon>
        <taxon>Micromonospora</taxon>
    </lineage>
</organism>